<organism evidence="1 2">
    <name type="scientific">Colletotrichum spinosum</name>
    <dbReference type="NCBI Taxonomy" id="1347390"/>
    <lineage>
        <taxon>Eukaryota</taxon>
        <taxon>Fungi</taxon>
        <taxon>Dikarya</taxon>
        <taxon>Ascomycota</taxon>
        <taxon>Pezizomycotina</taxon>
        <taxon>Sordariomycetes</taxon>
        <taxon>Hypocreomycetidae</taxon>
        <taxon>Glomerellales</taxon>
        <taxon>Glomerellaceae</taxon>
        <taxon>Colletotrichum</taxon>
        <taxon>Colletotrichum orbiculare species complex</taxon>
    </lineage>
</organism>
<evidence type="ECO:0000313" key="2">
    <source>
        <dbReference type="Proteomes" id="UP000295083"/>
    </source>
</evidence>
<proteinExistence type="predicted"/>
<dbReference type="AlphaFoldDB" id="A0A4R8QBN1"/>
<accession>A0A4R8QBN1</accession>
<evidence type="ECO:0000313" key="1">
    <source>
        <dbReference type="EMBL" id="TDZ34226.1"/>
    </source>
</evidence>
<dbReference type="Proteomes" id="UP000295083">
    <property type="component" value="Unassembled WGS sequence"/>
</dbReference>
<protein>
    <submittedName>
        <fullName evidence="1">Uncharacterized protein</fullName>
    </submittedName>
</protein>
<sequence length="102" mass="11001">MSTDPQPSPSPRSIAILSTVSLCVFTCQEELDDNRLGLSNTTQKGLINADLIYAVANVLRRNAADMVLTRNSTMLFFVFLSDVLPDPAGEFAVVRDGGLSPL</sequence>
<dbReference type="EMBL" id="QAPG01000056">
    <property type="protein sequence ID" value="TDZ34226.1"/>
    <property type="molecule type" value="Genomic_DNA"/>
</dbReference>
<reference evidence="1 2" key="1">
    <citation type="submission" date="2018-11" db="EMBL/GenBank/DDBJ databases">
        <title>Genome sequence and assembly of Colletotrichum spinosum.</title>
        <authorList>
            <person name="Gan P."/>
            <person name="Shirasu K."/>
        </authorList>
    </citation>
    <scope>NUCLEOTIDE SEQUENCE [LARGE SCALE GENOMIC DNA]</scope>
    <source>
        <strain evidence="1 2">CBS 515.97</strain>
    </source>
</reference>
<comment type="caution">
    <text evidence="1">The sequence shown here is derived from an EMBL/GenBank/DDBJ whole genome shotgun (WGS) entry which is preliminary data.</text>
</comment>
<keyword evidence="2" id="KW-1185">Reference proteome</keyword>
<gene>
    <name evidence="1" type="ORF">C8035_v009562</name>
</gene>
<name>A0A4R8QBN1_9PEZI</name>